<dbReference type="Proteomes" id="UP001242480">
    <property type="component" value="Unassembled WGS sequence"/>
</dbReference>
<organism evidence="1 2">
    <name type="scientific">Labrys wisconsinensis</name>
    <dbReference type="NCBI Taxonomy" id="425677"/>
    <lineage>
        <taxon>Bacteria</taxon>
        <taxon>Pseudomonadati</taxon>
        <taxon>Pseudomonadota</taxon>
        <taxon>Alphaproteobacteria</taxon>
        <taxon>Hyphomicrobiales</taxon>
        <taxon>Xanthobacteraceae</taxon>
        <taxon>Labrys</taxon>
    </lineage>
</organism>
<reference evidence="1 2" key="1">
    <citation type="submission" date="2023-07" db="EMBL/GenBank/DDBJ databases">
        <title>Genomic Encyclopedia of Type Strains, Phase IV (KMG-IV): sequencing the most valuable type-strain genomes for metagenomic binning, comparative biology and taxonomic classification.</title>
        <authorList>
            <person name="Goeker M."/>
        </authorList>
    </citation>
    <scope>NUCLEOTIDE SEQUENCE [LARGE SCALE GENOMIC DNA]</scope>
    <source>
        <strain evidence="1 2">DSM 19619</strain>
    </source>
</reference>
<dbReference type="EMBL" id="JAUSVX010000003">
    <property type="protein sequence ID" value="MDQ0469065.1"/>
    <property type="molecule type" value="Genomic_DNA"/>
</dbReference>
<sequence length="216" mass="24655">MVDTTGSTGLGPVHHISKLDVRELRPTQITVGLREVAEKREQWRALKKKDRKEFLDSHLVPAVLGPNGAFYITDHHHLARALLDEGWDTVWAAVQADLGNLGRDEFWVVMDHRMWVHPYDADGIRRDFSDVPKRIAALVDDPYRSLAGEVRRRGGFSKDTTPFSEFLWADFFRRRIPESQLREDFVGAVALALELCHTRAAIHLPGWSGTHIDDRT</sequence>
<proteinExistence type="predicted"/>
<dbReference type="InterPro" id="IPR036086">
    <property type="entry name" value="ParB/Sulfiredoxin_sf"/>
</dbReference>
<dbReference type="InterPro" id="IPR014956">
    <property type="entry name" value="ParBc_2"/>
</dbReference>
<evidence type="ECO:0000313" key="2">
    <source>
        <dbReference type="Proteomes" id="UP001242480"/>
    </source>
</evidence>
<dbReference type="Pfam" id="PF08857">
    <property type="entry name" value="ParBc_2"/>
    <property type="match status" value="1"/>
</dbReference>
<dbReference type="RefSeq" id="WP_307271224.1">
    <property type="nucleotide sequence ID" value="NZ_JAUSVX010000003.1"/>
</dbReference>
<dbReference type="Gene3D" id="1.10.8.10">
    <property type="entry name" value="DNA helicase RuvA subunit, C-terminal domain"/>
    <property type="match status" value="1"/>
</dbReference>
<accession>A0ABU0J5Z7</accession>
<comment type="caution">
    <text evidence="1">The sequence shown here is derived from an EMBL/GenBank/DDBJ whole genome shotgun (WGS) entry which is preliminary data.</text>
</comment>
<gene>
    <name evidence="1" type="ORF">QO011_002076</name>
</gene>
<dbReference type="InterPro" id="IPR016932">
    <property type="entry name" value="UCP029669"/>
</dbReference>
<evidence type="ECO:0000313" key="1">
    <source>
        <dbReference type="EMBL" id="MDQ0469065.1"/>
    </source>
</evidence>
<name>A0ABU0J5Z7_9HYPH</name>
<dbReference type="CDD" id="cd16390">
    <property type="entry name" value="ParB_N_Srx_like"/>
    <property type="match status" value="1"/>
</dbReference>
<keyword evidence="2" id="KW-1185">Reference proteome</keyword>
<dbReference type="SUPFAM" id="SSF110849">
    <property type="entry name" value="ParB/Sulfiredoxin"/>
    <property type="match status" value="1"/>
</dbReference>
<protein>
    <recommendedName>
        <fullName evidence="3">Chromosome partitioning protein ParB</fullName>
    </recommendedName>
</protein>
<dbReference type="PIRSF" id="PIRSF029669">
    <property type="entry name" value="UCP029669"/>
    <property type="match status" value="1"/>
</dbReference>
<evidence type="ECO:0008006" key="3">
    <source>
        <dbReference type="Google" id="ProtNLM"/>
    </source>
</evidence>
<dbReference type="Gene3D" id="3.90.1530.10">
    <property type="entry name" value="Conserved hypothetical protein from pyrococcus furiosus pfu- 392566-001, ParB domain"/>
    <property type="match status" value="1"/>
</dbReference>